<proteinExistence type="predicted"/>
<feature type="region of interest" description="Disordered" evidence="1">
    <location>
        <begin position="179"/>
        <end position="230"/>
    </location>
</feature>
<keyword evidence="4" id="KW-1185">Reference proteome</keyword>
<feature type="domain" description="Lamina-associated polypeptide 2 alpha C-terminal" evidence="2">
    <location>
        <begin position="41"/>
        <end position="161"/>
    </location>
</feature>
<dbReference type="AlphaFoldDB" id="A0AAV7PSY4"/>
<evidence type="ECO:0000313" key="3">
    <source>
        <dbReference type="EMBL" id="KAJ1131397.1"/>
    </source>
</evidence>
<dbReference type="Pfam" id="PF11560">
    <property type="entry name" value="LAP2alpha"/>
    <property type="match status" value="1"/>
</dbReference>
<dbReference type="Proteomes" id="UP001066276">
    <property type="component" value="Chromosome 7"/>
</dbReference>
<organism evidence="3 4">
    <name type="scientific">Pleurodeles waltl</name>
    <name type="common">Iberian ribbed newt</name>
    <dbReference type="NCBI Taxonomy" id="8319"/>
    <lineage>
        <taxon>Eukaryota</taxon>
        <taxon>Metazoa</taxon>
        <taxon>Chordata</taxon>
        <taxon>Craniata</taxon>
        <taxon>Vertebrata</taxon>
        <taxon>Euteleostomi</taxon>
        <taxon>Amphibia</taxon>
        <taxon>Batrachia</taxon>
        <taxon>Caudata</taxon>
        <taxon>Salamandroidea</taxon>
        <taxon>Salamandridae</taxon>
        <taxon>Pleurodelinae</taxon>
        <taxon>Pleurodeles</taxon>
    </lineage>
</organism>
<dbReference type="InterPro" id="IPR021623">
    <property type="entry name" value="LAP2alpha_C"/>
</dbReference>
<sequence>MANLYPLEDMGEKLPDSMQVVSVVASLVGRSSMAEENTLKDGADKKVDSSVKVYARAHPALRADVYRAYVSQSLLPGFKTLLTTMQEGGSYTDLLESMEQQAEFLSDIAFDSVRVSALSSGASVAARRNLYLKGWNMDAAQRYMALRLPFVGSRLFGHELEEKLHCVFKELKHSMSFWKPQKSRPSLGGSTSRSIRQPSHRQAAGSQKYHAKELFGKFQKKSHPDPGTDF</sequence>
<dbReference type="EMBL" id="JANPWB010000011">
    <property type="protein sequence ID" value="KAJ1131397.1"/>
    <property type="molecule type" value="Genomic_DNA"/>
</dbReference>
<comment type="caution">
    <text evidence="3">The sequence shown here is derived from an EMBL/GenBank/DDBJ whole genome shotgun (WGS) entry which is preliminary data.</text>
</comment>
<accession>A0AAV7PSY4</accession>
<evidence type="ECO:0000259" key="2">
    <source>
        <dbReference type="Pfam" id="PF11560"/>
    </source>
</evidence>
<protein>
    <recommendedName>
        <fullName evidence="2">Lamina-associated polypeptide 2 alpha C-terminal domain-containing protein</fullName>
    </recommendedName>
</protein>
<evidence type="ECO:0000313" key="4">
    <source>
        <dbReference type="Proteomes" id="UP001066276"/>
    </source>
</evidence>
<name>A0AAV7PSY4_PLEWA</name>
<reference evidence="3" key="1">
    <citation type="journal article" date="2022" name="bioRxiv">
        <title>Sequencing and chromosome-scale assembly of the giantPleurodeles waltlgenome.</title>
        <authorList>
            <person name="Brown T."/>
            <person name="Elewa A."/>
            <person name="Iarovenko S."/>
            <person name="Subramanian E."/>
            <person name="Araus A.J."/>
            <person name="Petzold A."/>
            <person name="Susuki M."/>
            <person name="Suzuki K.-i.T."/>
            <person name="Hayashi T."/>
            <person name="Toyoda A."/>
            <person name="Oliveira C."/>
            <person name="Osipova E."/>
            <person name="Leigh N.D."/>
            <person name="Simon A."/>
            <person name="Yun M.H."/>
        </authorList>
    </citation>
    <scope>NUCLEOTIDE SEQUENCE</scope>
    <source>
        <strain evidence="3">20211129_DDA</strain>
        <tissue evidence="3">Liver</tissue>
    </source>
</reference>
<gene>
    <name evidence="3" type="ORF">NDU88_009734</name>
</gene>
<feature type="compositionally biased region" description="Polar residues" evidence="1">
    <location>
        <begin position="188"/>
        <end position="197"/>
    </location>
</feature>
<evidence type="ECO:0000256" key="1">
    <source>
        <dbReference type="SAM" id="MobiDB-lite"/>
    </source>
</evidence>
<dbReference type="Gene3D" id="1.10.287.3160">
    <property type="match status" value="1"/>
</dbReference>